<gene>
    <name evidence="1" type="ORF">EYY89_11400</name>
</gene>
<comment type="caution">
    <text evidence="1">The sequence shown here is derived from an EMBL/GenBank/DDBJ whole genome shotgun (WGS) entry which is preliminary data.</text>
</comment>
<dbReference type="Proteomes" id="UP000293380">
    <property type="component" value="Unassembled WGS sequence"/>
</dbReference>
<accession>A0A4Q9EM48</accession>
<evidence type="ECO:0000313" key="2">
    <source>
        <dbReference type="Proteomes" id="UP000293380"/>
    </source>
</evidence>
<dbReference type="AlphaFoldDB" id="A0A4Q9EM48"/>
<reference evidence="1 2" key="1">
    <citation type="submission" date="2019-02" db="EMBL/GenBank/DDBJ databases">
        <title>Comparative genomic analysis of the Hafnia genus genomes.</title>
        <authorList>
            <person name="Zhiqiu Y."/>
            <person name="Chao Y."/>
            <person name="Yuhui D."/>
            <person name="Di H."/>
            <person name="Bin L."/>
        </authorList>
    </citation>
    <scope>NUCLEOTIDE SEQUENCE [LARGE SCALE GENOMIC DNA]</scope>
    <source>
        <strain evidence="1 2">PCM_1194</strain>
    </source>
</reference>
<sequence>MVGWGALEGVEALIGCDCAVNYFSAHDDFIREKNRVNDELDWKEALEKMSSLLENKLETASYIVVLEKKVKEVEGKLSEIYNTFPNEVLSFLYDAQRKNNWDVFVDVQKFKTVEDENRESHTQETWVKNKLGKISIIS</sequence>
<proteinExistence type="predicted"/>
<protein>
    <submittedName>
        <fullName evidence="1">Uncharacterized protein</fullName>
    </submittedName>
</protein>
<organism evidence="1 2">
    <name type="scientific">Hafnia paralvei</name>
    <dbReference type="NCBI Taxonomy" id="546367"/>
    <lineage>
        <taxon>Bacteria</taxon>
        <taxon>Pseudomonadati</taxon>
        <taxon>Pseudomonadota</taxon>
        <taxon>Gammaproteobacteria</taxon>
        <taxon>Enterobacterales</taxon>
        <taxon>Hafniaceae</taxon>
        <taxon>Hafnia</taxon>
    </lineage>
</organism>
<dbReference type="EMBL" id="SITD01000058">
    <property type="protein sequence ID" value="TBM25866.1"/>
    <property type="molecule type" value="Genomic_DNA"/>
</dbReference>
<evidence type="ECO:0000313" key="1">
    <source>
        <dbReference type="EMBL" id="TBM25866.1"/>
    </source>
</evidence>
<dbReference type="RefSeq" id="WP_130959701.1">
    <property type="nucleotide sequence ID" value="NZ_SITD01000058.1"/>
</dbReference>
<name>A0A4Q9EM48_9GAMM</name>